<comment type="caution">
    <text evidence="6">The sequence shown here is derived from an EMBL/GenBank/DDBJ whole genome shotgun (WGS) entry which is preliminary data.</text>
</comment>
<evidence type="ECO:0000259" key="4">
    <source>
        <dbReference type="Pfam" id="PF00501"/>
    </source>
</evidence>
<dbReference type="PANTHER" id="PTHR43201:SF5">
    <property type="entry name" value="MEDIUM-CHAIN ACYL-COA LIGASE ACSF2, MITOCHONDRIAL"/>
    <property type="match status" value="1"/>
</dbReference>
<comment type="similarity">
    <text evidence="1">Belongs to the ATP-dependent AMP-binding enzyme family.</text>
</comment>
<dbReference type="PANTHER" id="PTHR43201">
    <property type="entry name" value="ACYL-COA SYNTHETASE"/>
    <property type="match status" value="1"/>
</dbReference>
<dbReference type="Pfam" id="PF13193">
    <property type="entry name" value="AMP-binding_C"/>
    <property type="match status" value="1"/>
</dbReference>
<feature type="domain" description="AMP-binding enzyme C-terminal" evidence="5">
    <location>
        <begin position="425"/>
        <end position="501"/>
    </location>
</feature>
<evidence type="ECO:0000256" key="2">
    <source>
        <dbReference type="ARBA" id="ARBA00022598"/>
    </source>
</evidence>
<sequence>MSPTVPAIRCGARVREQPVAHERAGRLAATLAARGIGRGDRVAVLLRNDIEFLEVSLAVATCGANPVPINTRWQAREIAHVLADGGARIVIAHTEFITTVERAIESACPTARIVEVAMPVELLDEAGLDHTAATPTGRHPTLEQWIADSETPLGHVDGAIADSMGLIYTSGTTGAPKGVLRERMTPTQLLSIAGGTAQRMGLVPGGRMLVAGPLYHTSPNAVAVLALRMGTDITIMPRWDATRFLRLVDERRITQAKVVPTMLSRLLSVPDDIRRRCDVSSLTHLIHSAAPCPPAVKRAAIDWFGDALIEFYGCTEAGTITWISAAEWSAHPGSVGRGVDGSAAVVATADGIPLPPGEIGRVFVRGADYWPAFRYLGRDAEATAPIPGFLDIGDTGYLDEDGYLYLTGRSSEIVISGGVNIYPAEIESAFLEFDGVEDVAVFGIPHAGDLGEVVAAHVVARPGVLLDAEELRKGLRDRLADYKIPRELRIVTELPRDDSGKIYKRRLRALYSDRTHSVTTESGPGGPGSPTRLRHTP</sequence>
<accession>A0ABV3FWP1</accession>
<gene>
    <name evidence="6" type="ORF">AB0I48_19150</name>
</gene>
<evidence type="ECO:0000256" key="3">
    <source>
        <dbReference type="SAM" id="MobiDB-lite"/>
    </source>
</evidence>
<dbReference type="SUPFAM" id="SSF56801">
    <property type="entry name" value="Acetyl-CoA synthetase-like"/>
    <property type="match status" value="1"/>
</dbReference>
<dbReference type="InterPro" id="IPR020845">
    <property type="entry name" value="AMP-binding_CS"/>
</dbReference>
<dbReference type="InterPro" id="IPR045851">
    <property type="entry name" value="AMP-bd_C_sf"/>
</dbReference>
<keyword evidence="2" id="KW-0436">Ligase</keyword>
<name>A0ABV3FWP1_9NOCA</name>
<reference evidence="6 7" key="1">
    <citation type="submission" date="2024-06" db="EMBL/GenBank/DDBJ databases">
        <title>The Natural Products Discovery Center: Release of the First 8490 Sequenced Strains for Exploring Actinobacteria Biosynthetic Diversity.</title>
        <authorList>
            <person name="Kalkreuter E."/>
            <person name="Kautsar S.A."/>
            <person name="Yang D."/>
            <person name="Bader C.D."/>
            <person name="Teijaro C.N."/>
            <person name="Fluegel L."/>
            <person name="Davis C.M."/>
            <person name="Simpson J.R."/>
            <person name="Lauterbach L."/>
            <person name="Steele A.D."/>
            <person name="Gui C."/>
            <person name="Meng S."/>
            <person name="Li G."/>
            <person name="Viehrig K."/>
            <person name="Ye F."/>
            <person name="Su P."/>
            <person name="Kiefer A.F."/>
            <person name="Nichols A."/>
            <person name="Cepeda A.J."/>
            <person name="Yan W."/>
            <person name="Fan B."/>
            <person name="Jiang Y."/>
            <person name="Adhikari A."/>
            <person name="Zheng C.-J."/>
            <person name="Schuster L."/>
            <person name="Cowan T.M."/>
            <person name="Smanski M.J."/>
            <person name="Chevrette M.G."/>
            <person name="De Carvalho L.P.S."/>
            <person name="Shen B."/>
        </authorList>
    </citation>
    <scope>NUCLEOTIDE SEQUENCE [LARGE SCALE GENOMIC DNA]</scope>
    <source>
        <strain evidence="6 7">NPDC050403</strain>
    </source>
</reference>
<dbReference type="InterPro" id="IPR000873">
    <property type="entry name" value="AMP-dep_synth/lig_dom"/>
</dbReference>
<dbReference type="Gene3D" id="3.40.50.12780">
    <property type="entry name" value="N-terminal domain of ligase-like"/>
    <property type="match status" value="1"/>
</dbReference>
<feature type="domain" description="AMP-dependent synthetase/ligase" evidence="4">
    <location>
        <begin position="21"/>
        <end position="367"/>
    </location>
</feature>
<proteinExistence type="inferred from homology"/>
<feature type="region of interest" description="Disordered" evidence="3">
    <location>
        <begin position="514"/>
        <end position="537"/>
    </location>
</feature>
<dbReference type="Proteomes" id="UP001551695">
    <property type="component" value="Unassembled WGS sequence"/>
</dbReference>
<evidence type="ECO:0000313" key="6">
    <source>
        <dbReference type="EMBL" id="MEV0709685.1"/>
    </source>
</evidence>
<dbReference type="Pfam" id="PF00501">
    <property type="entry name" value="AMP-binding"/>
    <property type="match status" value="1"/>
</dbReference>
<organism evidence="6 7">
    <name type="scientific">Nocardia aurea</name>
    <dbReference type="NCBI Taxonomy" id="2144174"/>
    <lineage>
        <taxon>Bacteria</taxon>
        <taxon>Bacillati</taxon>
        <taxon>Actinomycetota</taxon>
        <taxon>Actinomycetes</taxon>
        <taxon>Mycobacteriales</taxon>
        <taxon>Nocardiaceae</taxon>
        <taxon>Nocardia</taxon>
    </lineage>
</organism>
<evidence type="ECO:0000259" key="5">
    <source>
        <dbReference type="Pfam" id="PF13193"/>
    </source>
</evidence>
<dbReference type="RefSeq" id="WP_357785416.1">
    <property type="nucleotide sequence ID" value="NZ_JBFAKC010000008.1"/>
</dbReference>
<keyword evidence="7" id="KW-1185">Reference proteome</keyword>
<dbReference type="InterPro" id="IPR025110">
    <property type="entry name" value="AMP-bd_C"/>
</dbReference>
<dbReference type="InterPro" id="IPR042099">
    <property type="entry name" value="ANL_N_sf"/>
</dbReference>
<dbReference type="PROSITE" id="PS00455">
    <property type="entry name" value="AMP_BINDING"/>
    <property type="match status" value="1"/>
</dbReference>
<dbReference type="Gene3D" id="3.30.300.30">
    <property type="match status" value="1"/>
</dbReference>
<evidence type="ECO:0000256" key="1">
    <source>
        <dbReference type="ARBA" id="ARBA00006432"/>
    </source>
</evidence>
<evidence type="ECO:0000313" key="7">
    <source>
        <dbReference type="Proteomes" id="UP001551695"/>
    </source>
</evidence>
<dbReference type="EMBL" id="JBFAKC010000008">
    <property type="protein sequence ID" value="MEV0709685.1"/>
    <property type="molecule type" value="Genomic_DNA"/>
</dbReference>
<protein>
    <submittedName>
        <fullName evidence="6">AMP-binding protein</fullName>
    </submittedName>
</protein>